<dbReference type="InterPro" id="IPR006904">
    <property type="entry name" value="DUF716"/>
</dbReference>
<dbReference type="GO" id="GO:0016020">
    <property type="term" value="C:membrane"/>
    <property type="evidence" value="ECO:0007669"/>
    <property type="project" value="UniProtKB-SubCell"/>
</dbReference>
<accession>A0AAE0XDY9</accession>
<evidence type="ECO:0000256" key="2">
    <source>
        <dbReference type="ARBA" id="ARBA00006948"/>
    </source>
</evidence>
<keyword evidence="5 6" id="KW-0472">Membrane</keyword>
<protein>
    <submittedName>
        <fullName evidence="7">Uncharacterized protein</fullName>
    </submittedName>
</protein>
<feature type="transmembrane region" description="Helical" evidence="6">
    <location>
        <begin position="154"/>
        <end position="173"/>
    </location>
</feature>
<dbReference type="InterPro" id="IPR042127">
    <property type="entry name" value="TMEM45"/>
</dbReference>
<evidence type="ECO:0000256" key="4">
    <source>
        <dbReference type="ARBA" id="ARBA00022989"/>
    </source>
</evidence>
<evidence type="ECO:0000256" key="6">
    <source>
        <dbReference type="SAM" id="Phobius"/>
    </source>
</evidence>
<evidence type="ECO:0000256" key="5">
    <source>
        <dbReference type="ARBA" id="ARBA00023136"/>
    </source>
</evidence>
<evidence type="ECO:0000313" key="8">
    <source>
        <dbReference type="Proteomes" id="UP001283361"/>
    </source>
</evidence>
<evidence type="ECO:0000313" key="7">
    <source>
        <dbReference type="EMBL" id="KAK3691049.1"/>
    </source>
</evidence>
<evidence type="ECO:0000256" key="1">
    <source>
        <dbReference type="ARBA" id="ARBA00004141"/>
    </source>
</evidence>
<proteinExistence type="inferred from homology"/>
<feature type="transmembrane region" description="Helical" evidence="6">
    <location>
        <begin position="6"/>
        <end position="23"/>
    </location>
</feature>
<comment type="similarity">
    <text evidence="2">Belongs to the TMEM45 family.</text>
</comment>
<dbReference type="Pfam" id="PF04819">
    <property type="entry name" value="DUF716"/>
    <property type="match status" value="1"/>
</dbReference>
<name>A0AAE0XDY9_9GAST</name>
<sequence>MGTFEGHTYVGVPYLILGSWYVIQSLRRLHQCRVRGVKFESSMGFPADFFPGRFRNIPIDSILKVAVPCGYIITELTYGYTMKGQDKSHMNNWQHVTISLPFILSGVTELLLHYGVPIMDGWDYAANACFFLVEAMVFYFHLHGRSLLEQRLHVLFILAVVMALLTVMAEAKARRHVMLPIMRGTAIVLKGTWMGQIGFVLYNPLAGT</sequence>
<evidence type="ECO:0000256" key="3">
    <source>
        <dbReference type="ARBA" id="ARBA00022692"/>
    </source>
</evidence>
<dbReference type="PANTHER" id="PTHR16007">
    <property type="entry name" value="EPIDIDYMAL MEMBRANE PROTEIN E9-RELATED"/>
    <property type="match status" value="1"/>
</dbReference>
<reference evidence="7" key="1">
    <citation type="journal article" date="2023" name="G3 (Bethesda)">
        <title>A reference genome for the long-term kleptoplast-retaining sea slug Elysia crispata morphotype clarki.</title>
        <authorList>
            <person name="Eastman K.E."/>
            <person name="Pendleton A.L."/>
            <person name="Shaikh M.A."/>
            <person name="Suttiyut T."/>
            <person name="Ogas R."/>
            <person name="Tomko P."/>
            <person name="Gavelis G."/>
            <person name="Widhalm J.R."/>
            <person name="Wisecaver J.H."/>
        </authorList>
    </citation>
    <scope>NUCLEOTIDE SEQUENCE</scope>
    <source>
        <strain evidence="7">ECLA1</strain>
    </source>
</reference>
<comment type="subcellular location">
    <subcellularLocation>
        <location evidence="1">Membrane</location>
        <topology evidence="1">Multi-pass membrane protein</topology>
    </subcellularLocation>
</comment>
<organism evidence="7 8">
    <name type="scientific">Elysia crispata</name>
    <name type="common">lettuce slug</name>
    <dbReference type="NCBI Taxonomy" id="231223"/>
    <lineage>
        <taxon>Eukaryota</taxon>
        <taxon>Metazoa</taxon>
        <taxon>Spiralia</taxon>
        <taxon>Lophotrochozoa</taxon>
        <taxon>Mollusca</taxon>
        <taxon>Gastropoda</taxon>
        <taxon>Heterobranchia</taxon>
        <taxon>Euthyneura</taxon>
        <taxon>Panpulmonata</taxon>
        <taxon>Sacoglossa</taxon>
        <taxon>Placobranchoidea</taxon>
        <taxon>Plakobranchidae</taxon>
        <taxon>Elysia</taxon>
    </lineage>
</organism>
<dbReference type="Proteomes" id="UP001283361">
    <property type="component" value="Unassembled WGS sequence"/>
</dbReference>
<keyword evidence="8" id="KW-1185">Reference proteome</keyword>
<feature type="transmembrane region" description="Helical" evidence="6">
    <location>
        <begin position="124"/>
        <end position="142"/>
    </location>
</feature>
<dbReference type="EMBL" id="JAWDGP010008105">
    <property type="protein sequence ID" value="KAK3691049.1"/>
    <property type="molecule type" value="Genomic_DNA"/>
</dbReference>
<keyword evidence="3 6" id="KW-0812">Transmembrane</keyword>
<comment type="caution">
    <text evidence="7">The sequence shown here is derived from an EMBL/GenBank/DDBJ whole genome shotgun (WGS) entry which is preliminary data.</text>
</comment>
<gene>
    <name evidence="7" type="ORF">RRG08_049353</name>
</gene>
<dbReference type="PANTHER" id="PTHR16007:SF15">
    <property type="entry name" value="TRANSMEMBRANE PROTEIN 45B"/>
    <property type="match status" value="1"/>
</dbReference>
<dbReference type="AlphaFoldDB" id="A0AAE0XDY9"/>
<feature type="transmembrane region" description="Helical" evidence="6">
    <location>
        <begin position="93"/>
        <end position="112"/>
    </location>
</feature>
<keyword evidence="4 6" id="KW-1133">Transmembrane helix</keyword>